<dbReference type="NCBIfam" id="TIGR00222">
    <property type="entry name" value="panB"/>
    <property type="match status" value="1"/>
</dbReference>
<name>A0A6J6H1D6_9ZZZZ</name>
<dbReference type="Pfam" id="PF02548">
    <property type="entry name" value="Pantoate_transf"/>
    <property type="match status" value="1"/>
</dbReference>
<protein>
    <recommendedName>
        <fullName evidence="3">3-methyl-2-oxobutanoate hydroxymethyltransferase</fullName>
        <ecNumber evidence="3">2.1.2.11</ecNumber>
    </recommendedName>
</protein>
<evidence type="ECO:0000256" key="1">
    <source>
        <dbReference type="ARBA" id="ARBA00005033"/>
    </source>
</evidence>
<evidence type="ECO:0000256" key="2">
    <source>
        <dbReference type="ARBA" id="ARBA00008676"/>
    </source>
</evidence>
<dbReference type="CDD" id="cd06557">
    <property type="entry name" value="KPHMT-like"/>
    <property type="match status" value="1"/>
</dbReference>
<organism evidence="5">
    <name type="scientific">freshwater metagenome</name>
    <dbReference type="NCBI Taxonomy" id="449393"/>
    <lineage>
        <taxon>unclassified sequences</taxon>
        <taxon>metagenomes</taxon>
        <taxon>ecological metagenomes</taxon>
    </lineage>
</organism>
<dbReference type="AlphaFoldDB" id="A0A6J6H1D6"/>
<comment type="pathway">
    <text evidence="1">Cofactor biosynthesis; (R)-pantothenate biosynthesis; (R)-pantoate from 3-methyl-2-oxobutanoate: step 1/2.</text>
</comment>
<evidence type="ECO:0000256" key="3">
    <source>
        <dbReference type="ARBA" id="ARBA00012618"/>
    </source>
</evidence>
<dbReference type="EC" id="2.1.2.11" evidence="3"/>
<dbReference type="GO" id="GO:0015940">
    <property type="term" value="P:pantothenate biosynthetic process"/>
    <property type="evidence" value="ECO:0007669"/>
    <property type="project" value="InterPro"/>
</dbReference>
<dbReference type="InterPro" id="IPR040442">
    <property type="entry name" value="Pyrv_kinase-like_dom_sf"/>
</dbReference>
<dbReference type="Gene3D" id="3.20.20.60">
    <property type="entry name" value="Phosphoenolpyruvate-binding domains"/>
    <property type="match status" value="1"/>
</dbReference>
<proteinExistence type="inferred from homology"/>
<dbReference type="EMBL" id="CAEZUX010000005">
    <property type="protein sequence ID" value="CAB4606153.1"/>
    <property type="molecule type" value="Genomic_DNA"/>
</dbReference>
<dbReference type="SUPFAM" id="SSF51621">
    <property type="entry name" value="Phosphoenolpyruvate/pyruvate domain"/>
    <property type="match status" value="1"/>
</dbReference>
<dbReference type="PANTHER" id="PTHR20881:SF0">
    <property type="entry name" value="3-METHYL-2-OXOBUTANOATE HYDROXYMETHYLTRANSFERASE"/>
    <property type="match status" value="1"/>
</dbReference>
<dbReference type="InterPro" id="IPR015813">
    <property type="entry name" value="Pyrv/PenolPyrv_kinase-like_dom"/>
</dbReference>
<dbReference type="InterPro" id="IPR003700">
    <property type="entry name" value="Pantoate_hydroxy_MeTrfase"/>
</dbReference>
<keyword evidence="4" id="KW-0808">Transferase</keyword>
<evidence type="ECO:0000313" key="5">
    <source>
        <dbReference type="EMBL" id="CAB4606153.1"/>
    </source>
</evidence>
<dbReference type="PANTHER" id="PTHR20881">
    <property type="entry name" value="3-METHYL-2-OXOBUTANOATE HYDROXYMETHYLTRANSFERASE"/>
    <property type="match status" value="1"/>
</dbReference>
<accession>A0A6J6H1D6</accession>
<comment type="similarity">
    <text evidence="2">Belongs to the PanB family.</text>
</comment>
<dbReference type="GO" id="GO:0000287">
    <property type="term" value="F:magnesium ion binding"/>
    <property type="evidence" value="ECO:0007669"/>
    <property type="project" value="TreeGrafter"/>
</dbReference>
<dbReference type="NCBIfam" id="NF001452">
    <property type="entry name" value="PRK00311.1"/>
    <property type="match status" value="1"/>
</dbReference>
<dbReference type="GO" id="GO:0003864">
    <property type="term" value="F:3-methyl-2-oxobutanoate hydroxymethyltransferase activity"/>
    <property type="evidence" value="ECO:0007669"/>
    <property type="project" value="UniProtKB-EC"/>
</dbReference>
<dbReference type="GO" id="GO:0005737">
    <property type="term" value="C:cytoplasm"/>
    <property type="evidence" value="ECO:0007669"/>
    <property type="project" value="TreeGrafter"/>
</dbReference>
<gene>
    <name evidence="5" type="ORF">UFOPK1874_00124</name>
</gene>
<sequence>MTAETTRKKFTVPHLAACKSQGHRMSMVTAYDATFASIVDAGGVDMILVGDSVATVLQGQRNTLGVSMVHMEYHVQMVAAGKPLALIVGDMPFGSYQSSTQDAVHNAVRLIKAGAEIVKLEGGVHVADQIAAISNADIPVMGHIGLTPQSYHRMGGNKIQGRTDGDSAGSKSRLLEDALAVQDAGACAVVIEGVPADLATDITSQLIIPTIGIGAGVGCDGQVLVMHDLMGLSPRNFTFAKPYAQLRDIATQAVAQYVSEVRAGEWPDAEHSFS</sequence>
<dbReference type="HAMAP" id="MF_00156">
    <property type="entry name" value="PanB"/>
    <property type="match status" value="1"/>
</dbReference>
<reference evidence="5" key="1">
    <citation type="submission" date="2020-05" db="EMBL/GenBank/DDBJ databases">
        <authorList>
            <person name="Chiriac C."/>
            <person name="Salcher M."/>
            <person name="Ghai R."/>
            <person name="Kavagutti S V."/>
        </authorList>
    </citation>
    <scope>NUCLEOTIDE SEQUENCE</scope>
</reference>
<evidence type="ECO:0000256" key="4">
    <source>
        <dbReference type="ARBA" id="ARBA00022679"/>
    </source>
</evidence>
<dbReference type="FunFam" id="3.20.20.60:FF:000003">
    <property type="entry name" value="3-methyl-2-oxobutanoate hydroxymethyltransferase"/>
    <property type="match status" value="1"/>
</dbReference>
<dbReference type="PIRSF" id="PIRSF000388">
    <property type="entry name" value="Pantoate_hydroxy_MeTrfase"/>
    <property type="match status" value="1"/>
</dbReference>